<reference evidence="1 2" key="1">
    <citation type="submission" date="2021-06" db="EMBL/GenBank/DDBJ databases">
        <authorList>
            <person name="Palmer J.M."/>
        </authorList>
    </citation>
    <scope>NUCLEOTIDE SEQUENCE [LARGE SCALE GENOMIC DNA]</scope>
    <source>
        <strain evidence="1 2">AS_MEX2019</strain>
        <tissue evidence="1">Muscle</tissue>
    </source>
</reference>
<keyword evidence="2" id="KW-1185">Reference proteome</keyword>
<accession>A0ABV0YJ41</accession>
<comment type="caution">
    <text evidence="1">The sequence shown here is derived from an EMBL/GenBank/DDBJ whole genome shotgun (WGS) entry which is preliminary data.</text>
</comment>
<name>A0ABV0YJ41_9TELE</name>
<dbReference type="Proteomes" id="UP001469553">
    <property type="component" value="Unassembled WGS sequence"/>
</dbReference>
<evidence type="ECO:0000313" key="2">
    <source>
        <dbReference type="Proteomes" id="UP001469553"/>
    </source>
</evidence>
<evidence type="ECO:0000313" key="1">
    <source>
        <dbReference type="EMBL" id="MEQ2293844.1"/>
    </source>
</evidence>
<organism evidence="1 2">
    <name type="scientific">Ameca splendens</name>
    <dbReference type="NCBI Taxonomy" id="208324"/>
    <lineage>
        <taxon>Eukaryota</taxon>
        <taxon>Metazoa</taxon>
        <taxon>Chordata</taxon>
        <taxon>Craniata</taxon>
        <taxon>Vertebrata</taxon>
        <taxon>Euteleostomi</taxon>
        <taxon>Actinopterygii</taxon>
        <taxon>Neopterygii</taxon>
        <taxon>Teleostei</taxon>
        <taxon>Neoteleostei</taxon>
        <taxon>Acanthomorphata</taxon>
        <taxon>Ovalentaria</taxon>
        <taxon>Atherinomorphae</taxon>
        <taxon>Cyprinodontiformes</taxon>
        <taxon>Goodeidae</taxon>
        <taxon>Ameca</taxon>
    </lineage>
</organism>
<dbReference type="EMBL" id="JAHRIP010034674">
    <property type="protein sequence ID" value="MEQ2293844.1"/>
    <property type="molecule type" value="Genomic_DNA"/>
</dbReference>
<proteinExistence type="predicted"/>
<sequence>MGFPIDGVQKKCCCDPGMDLLFLSFSNSSAAWAVPAVLRFHKVTIITKQAHQCLHQDILRPIPGFQELTLTYNINLRTSTSTGSCSWSNKFAQVSITQLPVRPLTRDSILVKHT</sequence>
<protein>
    <submittedName>
        <fullName evidence="1">Uncharacterized protein</fullName>
    </submittedName>
</protein>
<gene>
    <name evidence="1" type="ORF">AMECASPLE_037627</name>
</gene>